<dbReference type="GO" id="GO:0004760">
    <property type="term" value="F:L-serine-pyruvate transaminase activity"/>
    <property type="evidence" value="ECO:0007669"/>
    <property type="project" value="TreeGrafter"/>
</dbReference>
<keyword evidence="4" id="KW-0808">Transferase</keyword>
<dbReference type="EMBL" id="NEXC01000001">
    <property type="protein sequence ID" value="PSN84608.1"/>
    <property type="molecule type" value="Genomic_DNA"/>
</dbReference>
<dbReference type="InterPro" id="IPR015422">
    <property type="entry name" value="PyrdxlP-dep_Trfase_small"/>
</dbReference>
<dbReference type="Pfam" id="PF00266">
    <property type="entry name" value="Aminotran_5"/>
    <property type="match status" value="1"/>
</dbReference>
<proteinExistence type="inferred from homology"/>
<dbReference type="Gene3D" id="3.40.640.10">
    <property type="entry name" value="Type I PLP-dependent aspartate aminotransferase-like (Major domain)"/>
    <property type="match status" value="1"/>
</dbReference>
<dbReference type="Proteomes" id="UP000240880">
    <property type="component" value="Unassembled WGS sequence"/>
</dbReference>
<accession>A0A2R6AE39</accession>
<evidence type="ECO:0000313" key="7">
    <source>
        <dbReference type="EMBL" id="PSN84608.1"/>
    </source>
</evidence>
<organism evidence="7 8">
    <name type="scientific">Candidatus Marsarchaeota G1 archaeon OSP_D</name>
    <dbReference type="NCBI Taxonomy" id="1978155"/>
    <lineage>
        <taxon>Archaea</taxon>
        <taxon>Candidatus Marsarchaeota</taxon>
        <taxon>Candidatus Marsarchaeota group 1</taxon>
    </lineage>
</organism>
<dbReference type="PANTHER" id="PTHR21152:SF24">
    <property type="entry name" value="ALANINE--GLYOXYLATE AMINOTRANSFERASE 1"/>
    <property type="match status" value="1"/>
</dbReference>
<evidence type="ECO:0000256" key="1">
    <source>
        <dbReference type="ARBA" id="ARBA00001933"/>
    </source>
</evidence>
<name>A0A2R6AE39_9ARCH</name>
<keyword evidence="5" id="KW-0663">Pyridoxal phosphate</keyword>
<evidence type="ECO:0000313" key="8">
    <source>
        <dbReference type="Proteomes" id="UP000240880"/>
    </source>
</evidence>
<dbReference type="InterPro" id="IPR024169">
    <property type="entry name" value="SP_NH2Trfase/AEP_transaminase"/>
</dbReference>
<evidence type="ECO:0000256" key="2">
    <source>
        <dbReference type="ARBA" id="ARBA00009236"/>
    </source>
</evidence>
<dbReference type="InterPro" id="IPR015424">
    <property type="entry name" value="PyrdxlP-dep_Trfase"/>
</dbReference>
<dbReference type="GO" id="GO:0008453">
    <property type="term" value="F:alanine-glyoxylate transaminase activity"/>
    <property type="evidence" value="ECO:0007669"/>
    <property type="project" value="TreeGrafter"/>
</dbReference>
<comment type="cofactor">
    <cofactor evidence="1">
        <name>pyridoxal 5'-phosphate</name>
        <dbReference type="ChEBI" id="CHEBI:597326"/>
    </cofactor>
</comment>
<protein>
    <recommendedName>
        <fullName evidence="6">Aminotransferase class V domain-containing protein</fullName>
    </recommendedName>
</protein>
<dbReference type="PIRSF" id="PIRSF000524">
    <property type="entry name" value="SPT"/>
    <property type="match status" value="1"/>
</dbReference>
<sequence>MNCELMTTKELIMLPGPVNVDHNVLLAMGTAMFNHRGPKFFRLYAEVKEKLRKLLNTKGEVYFITGSGTAGNEFAAANLVSPHEKVVVCSNGFFAERLCDTYKLIGAQVVEVRSEWGKGINLSELKEKVEGASLVALVFNETSTGVLNQVRNVAEIAHKAGALCVVDNVSGIGNAYEMDPWGIDVTVIATQKGIAAPPGMAFVAFSEKAREKALKTPKRSLYFNLEWYEKSAKENSTPATPAISIVYALNKALDLIFDEGIEKFVKRHYLNAEALRRGVEALGLKLFAEKELASNTVTAIALDGKAKDVVKTMDEKFGVVVAPGMGAYRDNMIRIGHMGRVDEKDIISTLSALELSLKINGLLKRPLGSGVNAALEFYAQNS</sequence>
<evidence type="ECO:0000256" key="3">
    <source>
        <dbReference type="ARBA" id="ARBA00022576"/>
    </source>
</evidence>
<evidence type="ECO:0000259" key="6">
    <source>
        <dbReference type="Pfam" id="PF00266"/>
    </source>
</evidence>
<comment type="caution">
    <text evidence="7">The sequence shown here is derived from an EMBL/GenBank/DDBJ whole genome shotgun (WGS) entry which is preliminary data.</text>
</comment>
<dbReference type="SUPFAM" id="SSF53383">
    <property type="entry name" value="PLP-dependent transferases"/>
    <property type="match status" value="1"/>
</dbReference>
<feature type="domain" description="Aminotransferase class V" evidence="6">
    <location>
        <begin position="32"/>
        <end position="324"/>
    </location>
</feature>
<dbReference type="InterPro" id="IPR000192">
    <property type="entry name" value="Aminotrans_V_dom"/>
</dbReference>
<dbReference type="InterPro" id="IPR015421">
    <property type="entry name" value="PyrdxlP-dep_Trfase_major"/>
</dbReference>
<keyword evidence="3" id="KW-0032">Aminotransferase</keyword>
<gene>
    <name evidence="7" type="ORF">B9Q01_00240</name>
</gene>
<dbReference type="PANTHER" id="PTHR21152">
    <property type="entry name" value="AMINOTRANSFERASE CLASS V"/>
    <property type="match status" value="1"/>
</dbReference>
<dbReference type="GO" id="GO:0019265">
    <property type="term" value="P:glycine biosynthetic process, by transamination of glyoxylate"/>
    <property type="evidence" value="ECO:0007669"/>
    <property type="project" value="TreeGrafter"/>
</dbReference>
<evidence type="ECO:0000256" key="4">
    <source>
        <dbReference type="ARBA" id="ARBA00022679"/>
    </source>
</evidence>
<evidence type="ECO:0000256" key="5">
    <source>
        <dbReference type="ARBA" id="ARBA00022898"/>
    </source>
</evidence>
<dbReference type="AlphaFoldDB" id="A0A2R6AE39"/>
<reference evidence="7 8" key="1">
    <citation type="submission" date="2017-04" db="EMBL/GenBank/DDBJ databases">
        <title>Novel microbial lineages endemic to geothermal iron-oxide mats fill important gaps in the evolutionary history of Archaea.</title>
        <authorList>
            <person name="Jay Z.J."/>
            <person name="Beam J.P."/>
            <person name="Dlakic M."/>
            <person name="Rusch D.B."/>
            <person name="Kozubal M.A."/>
            <person name="Inskeep W.P."/>
        </authorList>
    </citation>
    <scope>NUCLEOTIDE SEQUENCE [LARGE SCALE GENOMIC DNA]</scope>
    <source>
        <strain evidence="7">OSP_D</strain>
    </source>
</reference>
<comment type="similarity">
    <text evidence="2">Belongs to the class-V pyridoxal-phosphate-dependent aminotransferase family.</text>
</comment>
<dbReference type="Gene3D" id="3.90.1150.10">
    <property type="entry name" value="Aspartate Aminotransferase, domain 1"/>
    <property type="match status" value="1"/>
</dbReference>